<evidence type="ECO:0000313" key="3">
    <source>
        <dbReference type="Proteomes" id="UP000266272"/>
    </source>
</evidence>
<feature type="compositionally biased region" description="Basic and acidic residues" evidence="1">
    <location>
        <begin position="123"/>
        <end position="139"/>
    </location>
</feature>
<dbReference type="OrthoDB" id="3561737at2759"/>
<evidence type="ECO:0000256" key="1">
    <source>
        <dbReference type="SAM" id="MobiDB-lite"/>
    </source>
</evidence>
<dbReference type="STRING" id="490622.A0A395NRP3"/>
<feature type="compositionally biased region" description="Basic and acidic residues" evidence="1">
    <location>
        <begin position="95"/>
        <end position="113"/>
    </location>
</feature>
<feature type="compositionally biased region" description="Basic and acidic residues" evidence="1">
    <location>
        <begin position="156"/>
        <end position="175"/>
    </location>
</feature>
<feature type="compositionally biased region" description="Pro residues" evidence="1">
    <location>
        <begin position="1"/>
        <end position="11"/>
    </location>
</feature>
<protein>
    <submittedName>
        <fullName evidence="2">Uncharacterized protein</fullName>
    </submittedName>
</protein>
<gene>
    <name evidence="2" type="ORF">TARUN_3573</name>
</gene>
<dbReference type="EMBL" id="PXOA01000199">
    <property type="protein sequence ID" value="RFU78603.1"/>
    <property type="molecule type" value="Genomic_DNA"/>
</dbReference>
<comment type="caution">
    <text evidence="2">The sequence shown here is derived from an EMBL/GenBank/DDBJ whole genome shotgun (WGS) entry which is preliminary data.</text>
</comment>
<dbReference type="Proteomes" id="UP000266272">
    <property type="component" value="Unassembled WGS sequence"/>
</dbReference>
<dbReference type="AlphaFoldDB" id="A0A395NRP3"/>
<organism evidence="2 3">
    <name type="scientific">Trichoderma arundinaceum</name>
    <dbReference type="NCBI Taxonomy" id="490622"/>
    <lineage>
        <taxon>Eukaryota</taxon>
        <taxon>Fungi</taxon>
        <taxon>Dikarya</taxon>
        <taxon>Ascomycota</taxon>
        <taxon>Pezizomycotina</taxon>
        <taxon>Sordariomycetes</taxon>
        <taxon>Hypocreomycetidae</taxon>
        <taxon>Hypocreales</taxon>
        <taxon>Hypocreaceae</taxon>
        <taxon>Trichoderma</taxon>
    </lineage>
</organism>
<keyword evidence="3" id="KW-1185">Reference proteome</keyword>
<reference evidence="2 3" key="1">
    <citation type="journal article" date="2018" name="PLoS Pathog.">
        <title>Evolution of structural diversity of trichothecenes, a family of toxins produced by plant pathogenic and entomopathogenic fungi.</title>
        <authorList>
            <person name="Proctor R.H."/>
            <person name="McCormick S.P."/>
            <person name="Kim H.S."/>
            <person name="Cardoza R.E."/>
            <person name="Stanley A.M."/>
            <person name="Lindo L."/>
            <person name="Kelly A."/>
            <person name="Brown D.W."/>
            <person name="Lee T."/>
            <person name="Vaughan M.M."/>
            <person name="Alexander N.J."/>
            <person name="Busman M."/>
            <person name="Gutierrez S."/>
        </authorList>
    </citation>
    <scope>NUCLEOTIDE SEQUENCE [LARGE SCALE GENOMIC DNA]</scope>
    <source>
        <strain evidence="2 3">IBT 40837</strain>
    </source>
</reference>
<feature type="non-terminal residue" evidence="2">
    <location>
        <position position="1"/>
    </location>
</feature>
<feature type="compositionally biased region" description="Pro residues" evidence="1">
    <location>
        <begin position="19"/>
        <end position="43"/>
    </location>
</feature>
<evidence type="ECO:0000313" key="2">
    <source>
        <dbReference type="EMBL" id="RFU78603.1"/>
    </source>
</evidence>
<accession>A0A395NRP3</accession>
<feature type="region of interest" description="Disordered" evidence="1">
    <location>
        <begin position="1"/>
        <end position="203"/>
    </location>
</feature>
<sequence>PPPPSGPPPPANSLGVPGYAPPPAGPPPSGLAPPPGPPPPGPPAGGSFPQDHLPPPRIEIPPAGFPLRRRKSVSFGPLSPTSSRTMERHKKVHVLKSESDGSESEDGRRRENVFNRSSRHRRQSSDTTHDRSPNRDGERRHRRHRRSDSDDDVEDLPDRFDSHGRPLDGGREGKSRLTTRSGEFHRPAQQPGGLSVHGGWQLGGTDPEQIERLVRNVTGALEGRRSWVSVIGDVLGGDLLGQLGPLAGAIQPGGSEGHGERRELEDDDGERRHKRRK</sequence>
<feature type="region of interest" description="Disordered" evidence="1">
    <location>
        <begin position="246"/>
        <end position="277"/>
    </location>
</feature>
<name>A0A395NRP3_TRIAR</name>
<proteinExistence type="predicted"/>